<evidence type="ECO:0000313" key="2">
    <source>
        <dbReference type="Proteomes" id="UP000287177"/>
    </source>
</evidence>
<gene>
    <name evidence="1" type="ORF">MELE44368_12355</name>
</gene>
<proteinExistence type="predicted"/>
<dbReference type="EMBL" id="ATDN01000004">
    <property type="protein sequence ID" value="RWA22560.1"/>
    <property type="molecule type" value="Genomic_DNA"/>
</dbReference>
<dbReference type="Proteomes" id="UP000287177">
    <property type="component" value="Unassembled WGS sequence"/>
</dbReference>
<protein>
    <submittedName>
        <fullName evidence="1">Uncharacterized protein</fullName>
    </submittedName>
</protein>
<sequence length="63" mass="6716">MAIPKTASLCQYQSSSSPFLSLCILLIAPAGKEHLARIFVTAGEKGADLIGFEFATFASLRLL</sequence>
<evidence type="ECO:0000313" key="1">
    <source>
        <dbReference type="EMBL" id="RWA22560.1"/>
    </source>
</evidence>
<dbReference type="AlphaFoldDB" id="A0A439DYD8"/>
<name>A0A439DYD8_9MYCO</name>
<reference evidence="1 2" key="1">
    <citation type="submission" date="2013-06" db="EMBL/GenBank/DDBJ databases">
        <title>The draft sequence of the Mycobacterium elephantis genome.</title>
        <authorList>
            <person name="Pettersson F.B."/>
            <person name="Das S."/>
            <person name="Dasgupta S."/>
            <person name="Bhattacharya A."/>
            <person name="Kirsebom L.A."/>
        </authorList>
    </citation>
    <scope>NUCLEOTIDE SEQUENCE [LARGE SCALE GENOMIC DNA]</scope>
    <source>
        <strain evidence="1 2">DSM 44368</strain>
    </source>
</reference>
<accession>A0A439DYD8</accession>
<keyword evidence="2" id="KW-1185">Reference proteome</keyword>
<organism evidence="1 2">
    <name type="scientific">Mycolicibacterium elephantis DSM 44368</name>
    <dbReference type="NCBI Taxonomy" id="1335622"/>
    <lineage>
        <taxon>Bacteria</taxon>
        <taxon>Bacillati</taxon>
        <taxon>Actinomycetota</taxon>
        <taxon>Actinomycetes</taxon>
        <taxon>Mycobacteriales</taxon>
        <taxon>Mycobacteriaceae</taxon>
        <taxon>Mycolicibacterium</taxon>
    </lineage>
</organism>
<comment type="caution">
    <text evidence="1">The sequence shown here is derived from an EMBL/GenBank/DDBJ whole genome shotgun (WGS) entry which is preliminary data.</text>
</comment>